<reference evidence="3" key="1">
    <citation type="journal article" date="2023" name="Mol. Phylogenet. Evol.">
        <title>Genome-scale phylogeny and comparative genomics of the fungal order Sordariales.</title>
        <authorList>
            <person name="Hensen N."/>
            <person name="Bonometti L."/>
            <person name="Westerberg I."/>
            <person name="Brannstrom I.O."/>
            <person name="Guillou S."/>
            <person name="Cros-Aarteil S."/>
            <person name="Calhoun S."/>
            <person name="Haridas S."/>
            <person name="Kuo A."/>
            <person name="Mondo S."/>
            <person name="Pangilinan J."/>
            <person name="Riley R."/>
            <person name="LaButti K."/>
            <person name="Andreopoulos B."/>
            <person name="Lipzen A."/>
            <person name="Chen C."/>
            <person name="Yan M."/>
            <person name="Daum C."/>
            <person name="Ng V."/>
            <person name="Clum A."/>
            <person name="Steindorff A."/>
            <person name="Ohm R.A."/>
            <person name="Martin F."/>
            <person name="Silar P."/>
            <person name="Natvig D.O."/>
            <person name="Lalanne C."/>
            <person name="Gautier V."/>
            <person name="Ament-Velasquez S.L."/>
            <person name="Kruys A."/>
            <person name="Hutchinson M.I."/>
            <person name="Powell A.J."/>
            <person name="Barry K."/>
            <person name="Miller A.N."/>
            <person name="Grigoriev I.V."/>
            <person name="Debuchy R."/>
            <person name="Gladieux P."/>
            <person name="Hiltunen Thoren M."/>
            <person name="Johannesson H."/>
        </authorList>
    </citation>
    <scope>NUCLEOTIDE SEQUENCE</scope>
    <source>
        <strain evidence="3">CBS 538.74</strain>
    </source>
</reference>
<comment type="caution">
    <text evidence="3">The sequence shown here is derived from an EMBL/GenBank/DDBJ whole genome shotgun (WGS) entry which is preliminary data.</text>
</comment>
<evidence type="ECO:0000313" key="4">
    <source>
        <dbReference type="Proteomes" id="UP001302745"/>
    </source>
</evidence>
<reference evidence="3" key="2">
    <citation type="submission" date="2023-05" db="EMBL/GenBank/DDBJ databases">
        <authorList>
            <consortium name="Lawrence Berkeley National Laboratory"/>
            <person name="Steindorff A."/>
            <person name="Hensen N."/>
            <person name="Bonometti L."/>
            <person name="Westerberg I."/>
            <person name="Brannstrom I.O."/>
            <person name="Guillou S."/>
            <person name="Cros-Aarteil S."/>
            <person name="Calhoun S."/>
            <person name="Haridas S."/>
            <person name="Kuo A."/>
            <person name="Mondo S."/>
            <person name="Pangilinan J."/>
            <person name="Riley R."/>
            <person name="Labutti K."/>
            <person name="Andreopoulos B."/>
            <person name="Lipzen A."/>
            <person name="Chen C."/>
            <person name="Yanf M."/>
            <person name="Daum C."/>
            <person name="Ng V."/>
            <person name="Clum A."/>
            <person name="Ohm R."/>
            <person name="Martin F."/>
            <person name="Silar P."/>
            <person name="Natvig D."/>
            <person name="Lalanne C."/>
            <person name="Gautier V."/>
            <person name="Ament-Velasquez S.L."/>
            <person name="Kruys A."/>
            <person name="Hutchinson M.I."/>
            <person name="Powell A.J."/>
            <person name="Barry K."/>
            <person name="Miller A.N."/>
            <person name="Grigoriev I.V."/>
            <person name="Debuchy R."/>
            <person name="Gladieux P."/>
            <person name="Thoren M.H."/>
            <person name="Johannesson H."/>
        </authorList>
    </citation>
    <scope>NUCLEOTIDE SEQUENCE</scope>
    <source>
        <strain evidence="3">CBS 538.74</strain>
    </source>
</reference>
<protein>
    <recommendedName>
        <fullName evidence="5">Fungal N-terminal domain-containing protein</fullName>
    </recommendedName>
</protein>
<dbReference type="AlphaFoldDB" id="A0AAN6ZWI9"/>
<dbReference type="Proteomes" id="UP001302745">
    <property type="component" value="Unassembled WGS sequence"/>
</dbReference>
<evidence type="ECO:0008006" key="5">
    <source>
        <dbReference type="Google" id="ProtNLM"/>
    </source>
</evidence>
<feature type="coiled-coil region" evidence="1">
    <location>
        <begin position="331"/>
        <end position="364"/>
    </location>
</feature>
<keyword evidence="4" id="KW-1185">Reference proteome</keyword>
<feature type="compositionally biased region" description="Acidic residues" evidence="2">
    <location>
        <begin position="139"/>
        <end position="148"/>
    </location>
</feature>
<feature type="compositionally biased region" description="Polar residues" evidence="2">
    <location>
        <begin position="153"/>
        <end position="174"/>
    </location>
</feature>
<keyword evidence="1" id="KW-0175">Coiled coil</keyword>
<evidence type="ECO:0000313" key="3">
    <source>
        <dbReference type="EMBL" id="KAK4152754.1"/>
    </source>
</evidence>
<feature type="region of interest" description="Disordered" evidence="2">
    <location>
        <begin position="138"/>
        <end position="185"/>
    </location>
</feature>
<organism evidence="3 4">
    <name type="scientific">Chaetomidium leptoderma</name>
    <dbReference type="NCBI Taxonomy" id="669021"/>
    <lineage>
        <taxon>Eukaryota</taxon>
        <taxon>Fungi</taxon>
        <taxon>Dikarya</taxon>
        <taxon>Ascomycota</taxon>
        <taxon>Pezizomycotina</taxon>
        <taxon>Sordariomycetes</taxon>
        <taxon>Sordariomycetidae</taxon>
        <taxon>Sordariales</taxon>
        <taxon>Chaetomiaceae</taxon>
        <taxon>Chaetomidium</taxon>
    </lineage>
</organism>
<name>A0AAN6ZWI9_9PEZI</name>
<proteinExistence type="predicted"/>
<evidence type="ECO:0000256" key="2">
    <source>
        <dbReference type="SAM" id="MobiDB-lite"/>
    </source>
</evidence>
<evidence type="ECO:0000256" key="1">
    <source>
        <dbReference type="SAM" id="Coils"/>
    </source>
</evidence>
<sequence>MDPFSAIAITTSLFSFSASGLLLVQNFIKSTETLRRVQREITVLQHILEECVEIVTSQNHPTPLPPSLDRTLVLCHEDQLVLLQVLEKIYKKKRPVLRMMKITFYDHELMASYHSFRDSVLLLRDLSSDAEIAQLLLDQDGDDSEEEVASMQDRPNTANGEDSGQAPQPASQDGRSTRPRNRKRRLERFTRDLGNLLAADFTRDLIIVMEKNSSEPSERFHYVPLRNKIDTYSDENFISHKVLERYSVGENKIRAIPEGEQKERELGMLGGYRLKPQREVTLEWYRPKDAQKRETTFIVAENNPPFDTLICKKDWDTEIPKSAFVICGRGKKKAERKAEAKEDMKREKIERELVQKQLEEVSNLDAQQKGAA</sequence>
<gene>
    <name evidence="3" type="ORF">C8A00DRAFT_34537</name>
</gene>
<dbReference type="EMBL" id="MU856963">
    <property type="protein sequence ID" value="KAK4152754.1"/>
    <property type="molecule type" value="Genomic_DNA"/>
</dbReference>
<accession>A0AAN6ZWI9</accession>